<feature type="transmembrane region" description="Helical" evidence="1">
    <location>
        <begin position="12"/>
        <end position="29"/>
    </location>
</feature>
<keyword evidence="1" id="KW-0812">Transmembrane</keyword>
<dbReference type="Proteomes" id="UP000693970">
    <property type="component" value="Unassembled WGS sequence"/>
</dbReference>
<dbReference type="InterPro" id="IPR006342">
    <property type="entry name" value="FkbM_mtfrase"/>
</dbReference>
<evidence type="ECO:0000256" key="1">
    <source>
        <dbReference type="SAM" id="Phobius"/>
    </source>
</evidence>
<evidence type="ECO:0000313" key="4">
    <source>
        <dbReference type="Proteomes" id="UP000693970"/>
    </source>
</evidence>
<dbReference type="InterPro" id="IPR052514">
    <property type="entry name" value="SAM-dependent_MTase"/>
</dbReference>
<keyword evidence="3" id="KW-0808">Transferase</keyword>
<evidence type="ECO:0000313" key="3">
    <source>
        <dbReference type="EMBL" id="KAG7345670.1"/>
    </source>
</evidence>
<dbReference type="GO" id="GO:0008168">
    <property type="term" value="F:methyltransferase activity"/>
    <property type="evidence" value="ECO:0007669"/>
    <property type="project" value="UniProtKB-KW"/>
</dbReference>
<keyword evidence="1" id="KW-1133">Transmembrane helix</keyword>
<dbReference type="GO" id="GO:0032259">
    <property type="term" value="P:methylation"/>
    <property type="evidence" value="ECO:0007669"/>
    <property type="project" value="UniProtKB-KW"/>
</dbReference>
<reference evidence="3" key="1">
    <citation type="journal article" date="2021" name="Sci. Rep.">
        <title>Diploid genomic architecture of Nitzschia inconspicua, an elite biomass production diatom.</title>
        <authorList>
            <person name="Oliver A."/>
            <person name="Podell S."/>
            <person name="Pinowska A."/>
            <person name="Traller J.C."/>
            <person name="Smith S.R."/>
            <person name="McClure R."/>
            <person name="Beliaev A."/>
            <person name="Bohutskyi P."/>
            <person name="Hill E.A."/>
            <person name="Rabines A."/>
            <person name="Zheng H."/>
            <person name="Allen L.Z."/>
            <person name="Kuo A."/>
            <person name="Grigoriev I.V."/>
            <person name="Allen A.E."/>
            <person name="Hazlebeck D."/>
            <person name="Allen E.E."/>
        </authorList>
    </citation>
    <scope>NUCLEOTIDE SEQUENCE</scope>
    <source>
        <strain evidence="3">Hildebrandi</strain>
    </source>
</reference>
<organism evidence="3 4">
    <name type="scientific">Nitzschia inconspicua</name>
    <dbReference type="NCBI Taxonomy" id="303405"/>
    <lineage>
        <taxon>Eukaryota</taxon>
        <taxon>Sar</taxon>
        <taxon>Stramenopiles</taxon>
        <taxon>Ochrophyta</taxon>
        <taxon>Bacillariophyta</taxon>
        <taxon>Bacillariophyceae</taxon>
        <taxon>Bacillariophycidae</taxon>
        <taxon>Bacillariales</taxon>
        <taxon>Bacillariaceae</taxon>
        <taxon>Nitzschia</taxon>
    </lineage>
</organism>
<gene>
    <name evidence="3" type="ORF">IV203_033201</name>
</gene>
<dbReference type="PANTHER" id="PTHR34203">
    <property type="entry name" value="METHYLTRANSFERASE, FKBM FAMILY PROTEIN"/>
    <property type="match status" value="1"/>
</dbReference>
<evidence type="ECO:0000259" key="2">
    <source>
        <dbReference type="Pfam" id="PF05050"/>
    </source>
</evidence>
<comment type="caution">
    <text evidence="3">The sequence shown here is derived from an EMBL/GenBank/DDBJ whole genome shotgun (WGS) entry which is preliminary data.</text>
</comment>
<keyword evidence="4" id="KW-1185">Reference proteome</keyword>
<keyword evidence="1" id="KW-0472">Membrane</keyword>
<name>A0A9K3PFT0_9STRA</name>
<dbReference type="OrthoDB" id="45755at2759"/>
<dbReference type="Pfam" id="PF05050">
    <property type="entry name" value="Methyltransf_21"/>
    <property type="match status" value="1"/>
</dbReference>
<reference evidence="3" key="2">
    <citation type="submission" date="2021-04" db="EMBL/GenBank/DDBJ databases">
        <authorList>
            <person name="Podell S."/>
        </authorList>
    </citation>
    <scope>NUCLEOTIDE SEQUENCE</scope>
    <source>
        <strain evidence="3">Hildebrandi</strain>
    </source>
</reference>
<proteinExistence type="predicted"/>
<protein>
    <submittedName>
        <fullName evidence="3">FkbM family methyltransferase</fullName>
    </submittedName>
</protein>
<dbReference type="EMBL" id="JAGRRH010000022">
    <property type="protein sequence ID" value="KAG7345670.1"/>
    <property type="molecule type" value="Genomic_DNA"/>
</dbReference>
<keyword evidence="3" id="KW-0489">Methyltransferase</keyword>
<accession>A0A9K3PFT0</accession>
<sequence>MVEKKSSIPSSRLFLTGIILLLFSFYYSYSANNLSTSFMVSQNWQQPELRNHDIIVPSSSFEFPSTVFYSWWDEKTFAGSTSCKDVRHHEQEGIWKDPNDGSYFIRKIKKAPNHYVSLHNNDYDPVRFRHIFLTGNYYEHEVHDRFELILAEADRTNITTSRSLPTVVDVGANIGYYSLLSAARQHAVVAFEINPSNLVRLCDSIELNTHFHSDNKEKDPTAFFGPIRMFRNGVSSQHNQTLHYAVPKNPGEASIQVLSEDNKNHRPQLESFANGTSTNDPFFTTTVTLDQFASDHGWQIPTTQNNDDDTSNKDIDIAILKIDTEGHEPYILQGATKLLHSHLIRNILIEYRSHCRDAVFEFVLEAGYVLVDDDKQTKNKRRMLTKEASKDYIDGLQKRGGYTDLWFRLESQRLPEG</sequence>
<dbReference type="AlphaFoldDB" id="A0A9K3PFT0"/>
<dbReference type="PANTHER" id="PTHR34203:SF13">
    <property type="entry name" value="EXPRESSED PROTEIN"/>
    <property type="match status" value="1"/>
</dbReference>
<feature type="domain" description="Methyltransferase FkbM" evidence="2">
    <location>
        <begin position="169"/>
        <end position="368"/>
    </location>
</feature>